<dbReference type="PANTHER" id="PTHR10472">
    <property type="entry name" value="D-TYROSYL-TRNA TYR DEACYLASE"/>
    <property type="match status" value="1"/>
</dbReference>
<comment type="caution">
    <text evidence="3">The sequence shown here is derived from an EMBL/GenBank/DDBJ whole genome shotgun (WGS) entry which is preliminary data.</text>
</comment>
<sequence>MKSVIQRVSRAEVRVGGEIVGQIGRGVVALVGVERGDGLADAHMTARKLAGLRMFPGDKPMDRNLVDVGGAALVISQFTLAGTIRKGRRPSFDRAEDPDKAEPLYMAVVEELRQRGIPTETGRFAADMEVELVNDGPVTLMIFTEGGVVR</sequence>
<dbReference type="GO" id="GO:0000049">
    <property type="term" value="F:tRNA binding"/>
    <property type="evidence" value="ECO:0007669"/>
    <property type="project" value="UniProtKB-UniRule"/>
</dbReference>
<dbReference type="EC" id="3.1.1.96" evidence="2"/>
<dbReference type="HAMAP" id="MF_00518">
    <property type="entry name" value="Deacylase_Dtd"/>
    <property type="match status" value="1"/>
</dbReference>
<accession>A0A2S9XLV3</accession>
<keyword evidence="2" id="KW-0694">RNA-binding</keyword>
<evidence type="ECO:0000313" key="3">
    <source>
        <dbReference type="EMBL" id="PRP93833.1"/>
    </source>
</evidence>
<dbReference type="OrthoDB" id="9801395at2"/>
<dbReference type="GO" id="GO:0051500">
    <property type="term" value="F:D-tyrosyl-tRNA(Tyr) deacylase activity"/>
    <property type="evidence" value="ECO:0007669"/>
    <property type="project" value="TreeGrafter"/>
</dbReference>
<evidence type="ECO:0000256" key="2">
    <source>
        <dbReference type="HAMAP-Rule" id="MF_00518"/>
    </source>
</evidence>
<dbReference type="RefSeq" id="WP_106393517.1">
    <property type="nucleotide sequence ID" value="NZ_PVNK01000184.1"/>
</dbReference>
<comment type="catalytic activity">
    <reaction evidence="2">
        <text>a D-aminoacyl-tRNA + H2O = a tRNA + a D-alpha-amino acid + H(+)</text>
        <dbReference type="Rhea" id="RHEA:13953"/>
        <dbReference type="Rhea" id="RHEA-COMP:10123"/>
        <dbReference type="Rhea" id="RHEA-COMP:10124"/>
        <dbReference type="ChEBI" id="CHEBI:15377"/>
        <dbReference type="ChEBI" id="CHEBI:15378"/>
        <dbReference type="ChEBI" id="CHEBI:59871"/>
        <dbReference type="ChEBI" id="CHEBI:78442"/>
        <dbReference type="ChEBI" id="CHEBI:79333"/>
        <dbReference type="EC" id="3.1.1.96"/>
    </reaction>
</comment>
<dbReference type="PANTHER" id="PTHR10472:SF5">
    <property type="entry name" value="D-AMINOACYL-TRNA DEACYLASE 1"/>
    <property type="match status" value="1"/>
</dbReference>
<comment type="subunit">
    <text evidence="2">Homodimer.</text>
</comment>
<dbReference type="Proteomes" id="UP000237968">
    <property type="component" value="Unassembled WGS sequence"/>
</dbReference>
<reference evidence="3 4" key="1">
    <citation type="submission" date="2018-03" db="EMBL/GenBank/DDBJ databases">
        <title>Draft Genome Sequences of the Obligatory Marine Myxobacteria Enhygromyxa salina SWB005.</title>
        <authorList>
            <person name="Poehlein A."/>
            <person name="Moghaddam J.A."/>
            <person name="Harms H."/>
            <person name="Alanjari M."/>
            <person name="Koenig G.M."/>
            <person name="Daniel R."/>
            <person name="Schaeberle T.F."/>
        </authorList>
    </citation>
    <scope>NUCLEOTIDE SEQUENCE [LARGE SCALE GENOMIC DNA]</scope>
    <source>
        <strain evidence="3 4">SWB005</strain>
    </source>
</reference>
<keyword evidence="2 3" id="KW-0378">Hydrolase</keyword>
<dbReference type="SUPFAM" id="SSF69500">
    <property type="entry name" value="DTD-like"/>
    <property type="match status" value="1"/>
</dbReference>
<comment type="domain">
    <text evidence="2">A Gly-cisPro motif from one monomer fits into the active site of the other monomer to allow specific chiral rejection of L-amino acids.</text>
</comment>
<dbReference type="Pfam" id="PF02580">
    <property type="entry name" value="Tyr_Deacylase"/>
    <property type="match status" value="1"/>
</dbReference>
<dbReference type="EC" id="3.1.1.-" evidence="2"/>
<feature type="short sequence motif" description="Gly-cisPro motif, important for rejection of L-amino acids" evidence="2">
    <location>
        <begin position="136"/>
        <end position="137"/>
    </location>
</feature>
<comment type="function">
    <text evidence="2">An aminoacyl-tRNA editing enzyme that deacylates mischarged D-aminoacyl-tRNAs. Also deacylates mischarged glycyl-tRNA(Ala), protecting cells against glycine mischarging by AlaRS. Acts via tRNA-based rather than protein-based catalysis; rejects L-amino acids rather than detecting D-amino acids in the active site. By recycling D-aminoacyl-tRNA to D-amino acids and free tRNA molecules, this enzyme counteracts the toxicity associated with the formation of D-aminoacyl-tRNA entities in vivo and helps enforce protein L-homochirality.</text>
</comment>
<dbReference type="NCBIfam" id="TIGR00256">
    <property type="entry name" value="D-aminoacyl-tRNA deacylase"/>
    <property type="match status" value="1"/>
</dbReference>
<dbReference type="InterPro" id="IPR003732">
    <property type="entry name" value="Daa-tRNA_deacyls_DTD"/>
</dbReference>
<dbReference type="AlphaFoldDB" id="A0A2S9XLV3"/>
<dbReference type="EMBL" id="PVNK01000184">
    <property type="protein sequence ID" value="PRP93833.1"/>
    <property type="molecule type" value="Genomic_DNA"/>
</dbReference>
<dbReference type="GO" id="GO:0005737">
    <property type="term" value="C:cytoplasm"/>
    <property type="evidence" value="ECO:0007669"/>
    <property type="project" value="UniProtKB-SubCell"/>
</dbReference>
<keyword evidence="2" id="KW-0820">tRNA-binding</keyword>
<comment type="similarity">
    <text evidence="1 2">Belongs to the DTD family.</text>
</comment>
<organism evidence="3 4">
    <name type="scientific">Enhygromyxa salina</name>
    <dbReference type="NCBI Taxonomy" id="215803"/>
    <lineage>
        <taxon>Bacteria</taxon>
        <taxon>Pseudomonadati</taxon>
        <taxon>Myxococcota</taxon>
        <taxon>Polyangia</taxon>
        <taxon>Nannocystales</taxon>
        <taxon>Nannocystaceae</taxon>
        <taxon>Enhygromyxa</taxon>
    </lineage>
</organism>
<dbReference type="GO" id="GO:0043908">
    <property type="term" value="F:Ser(Gly)-tRNA(Ala) hydrolase activity"/>
    <property type="evidence" value="ECO:0007669"/>
    <property type="project" value="UniProtKB-UniRule"/>
</dbReference>
<dbReference type="GO" id="GO:0019478">
    <property type="term" value="P:D-amino acid catabolic process"/>
    <property type="evidence" value="ECO:0007669"/>
    <property type="project" value="UniProtKB-UniRule"/>
</dbReference>
<evidence type="ECO:0000256" key="1">
    <source>
        <dbReference type="ARBA" id="ARBA00009673"/>
    </source>
</evidence>
<keyword evidence="4" id="KW-1185">Reference proteome</keyword>
<dbReference type="FunFam" id="3.50.80.10:FF:000001">
    <property type="entry name" value="D-aminoacyl-tRNA deacylase"/>
    <property type="match status" value="1"/>
</dbReference>
<evidence type="ECO:0000313" key="4">
    <source>
        <dbReference type="Proteomes" id="UP000237968"/>
    </source>
</evidence>
<dbReference type="Gene3D" id="3.50.80.10">
    <property type="entry name" value="D-tyrosyl-tRNA(Tyr) deacylase"/>
    <property type="match status" value="1"/>
</dbReference>
<comment type="catalytic activity">
    <reaction evidence="2">
        <text>glycyl-tRNA(Ala) + H2O = tRNA(Ala) + glycine + H(+)</text>
        <dbReference type="Rhea" id="RHEA:53744"/>
        <dbReference type="Rhea" id="RHEA-COMP:9657"/>
        <dbReference type="Rhea" id="RHEA-COMP:13640"/>
        <dbReference type="ChEBI" id="CHEBI:15377"/>
        <dbReference type="ChEBI" id="CHEBI:15378"/>
        <dbReference type="ChEBI" id="CHEBI:57305"/>
        <dbReference type="ChEBI" id="CHEBI:78442"/>
        <dbReference type="ChEBI" id="CHEBI:78522"/>
    </reaction>
</comment>
<dbReference type="InterPro" id="IPR023509">
    <property type="entry name" value="DTD-like_sf"/>
</dbReference>
<keyword evidence="2" id="KW-0963">Cytoplasm</keyword>
<name>A0A2S9XLV3_9BACT</name>
<dbReference type="GO" id="GO:0106026">
    <property type="term" value="F:Gly-tRNA(Ala) deacylase activity"/>
    <property type="evidence" value="ECO:0007669"/>
    <property type="project" value="UniProtKB-UniRule"/>
</dbReference>
<proteinExistence type="inferred from homology"/>
<gene>
    <name evidence="2 3" type="primary">dtd</name>
    <name evidence="3" type="ORF">ENSA5_42360</name>
</gene>
<comment type="subcellular location">
    <subcellularLocation>
        <location evidence="2">Cytoplasm</location>
    </subcellularLocation>
</comment>
<protein>
    <recommendedName>
        <fullName evidence="2">D-aminoacyl-tRNA deacylase</fullName>
        <shortName evidence="2">DTD</shortName>
        <ecNumber evidence="2">3.1.1.96</ecNumber>
    </recommendedName>
    <alternativeName>
        <fullName evidence="2">Gly-tRNA(Ala) deacylase</fullName>
        <ecNumber evidence="2">3.1.1.-</ecNumber>
    </alternativeName>
</protein>